<dbReference type="SMART" id="SM00052">
    <property type="entry name" value="EAL"/>
    <property type="match status" value="1"/>
</dbReference>
<dbReference type="InterPro" id="IPR035919">
    <property type="entry name" value="EAL_sf"/>
</dbReference>
<sequence>MAMLKAGGWQMADRIPITHTMPPELAPRLQAFGRYVSQAFVTQFYATITEQPHTQMFLNRLTAAEFARLKEHQVAHFLRLVDPTLDLEVLHTAAVQAGRIHRQIGLDASTLAQAYRLQAALVNRWALQYFPIRHERDAVRLFFHDRLLEDLAWQMVGMDDATQQEFAVLDQIEEVLSHATPMADMLEGVFRLLQTIPGLQAAGLTRPDAEGVLHVERYAGEAIAAYWQAVRQGTAPPWRIDQAGIDFDGQAWESAKPVTVDSYADNTHPSAIGAWAEVYEIRSSVTIPITDAQGHSVALLHLYHTRPGYFSATPTREVLIARLQKVLSTTVVQTLTTQPLITVDQRRAWRSLLERQGLIMYYQPLIDLHTKKPQKVEALARLQTPEGHVITPSEFLPTLGRRELLILFTKGLQQALRARQQWRIHSPMPVTISINFPVEGVGDPAYLRVLQQALQDTHTHPGDLTVELLETEDLRKAGLDTWIADLAGIGVRLAQDDVGSGYSSLLRMGRIAFQEVKLDQGLVRESIQDPRKALKFIHHLTQLGHALGFLVTVEGVESRGLVEAAAIFGANYAQGYALARPMPSMAFLDWVQRFQLRLDITQPRTALGALAASMRWHTQIQSLTGSPDMLRHFTGLACPVSGFIERTGLQDTELPYVLDTWRVAARQGAESPTYQHLHRRVEHLLLAYVAQEHDDSV</sequence>
<name>A0A2T2XDF6_9FIRM</name>
<dbReference type="Gene3D" id="3.30.450.40">
    <property type="match status" value="1"/>
</dbReference>
<dbReference type="GO" id="GO:0020037">
    <property type="term" value="F:heme binding"/>
    <property type="evidence" value="ECO:0007669"/>
    <property type="project" value="InterPro"/>
</dbReference>
<dbReference type="Proteomes" id="UP000242972">
    <property type="component" value="Unassembled WGS sequence"/>
</dbReference>
<dbReference type="SUPFAM" id="SSF55781">
    <property type="entry name" value="GAF domain-like"/>
    <property type="match status" value="1"/>
</dbReference>
<dbReference type="InterPro" id="IPR012292">
    <property type="entry name" value="Globin/Proto"/>
</dbReference>
<dbReference type="GO" id="GO:0071111">
    <property type="term" value="F:cyclic-guanylate-specific phosphodiesterase activity"/>
    <property type="evidence" value="ECO:0007669"/>
    <property type="project" value="InterPro"/>
</dbReference>
<dbReference type="PROSITE" id="PS50883">
    <property type="entry name" value="EAL"/>
    <property type="match status" value="1"/>
</dbReference>
<reference evidence="2 3" key="1">
    <citation type="journal article" date="2014" name="BMC Genomics">
        <title>Comparison of environmental and isolate Sulfobacillus genomes reveals diverse carbon, sulfur, nitrogen, and hydrogen metabolisms.</title>
        <authorList>
            <person name="Justice N.B."/>
            <person name="Norman A."/>
            <person name="Brown C.T."/>
            <person name="Singh A."/>
            <person name="Thomas B.C."/>
            <person name="Banfield J.F."/>
        </authorList>
    </citation>
    <scope>NUCLEOTIDE SEQUENCE [LARGE SCALE GENOMIC DNA]</scope>
    <source>
        <strain evidence="2">AMDSBA4</strain>
    </source>
</reference>
<dbReference type="InterPro" id="IPR029016">
    <property type="entry name" value="GAF-like_dom_sf"/>
</dbReference>
<dbReference type="AlphaFoldDB" id="A0A2T2XDF6"/>
<dbReference type="GO" id="GO:0019825">
    <property type="term" value="F:oxygen binding"/>
    <property type="evidence" value="ECO:0007669"/>
    <property type="project" value="InterPro"/>
</dbReference>
<comment type="caution">
    <text evidence="2">The sequence shown here is derived from an EMBL/GenBank/DDBJ whole genome shotgun (WGS) entry which is preliminary data.</text>
</comment>
<dbReference type="SUPFAM" id="SSF141868">
    <property type="entry name" value="EAL domain-like"/>
    <property type="match status" value="1"/>
</dbReference>
<protein>
    <recommendedName>
        <fullName evidence="1">EAL domain-containing protein</fullName>
    </recommendedName>
</protein>
<dbReference type="Gene3D" id="1.10.490.10">
    <property type="entry name" value="Globins"/>
    <property type="match status" value="1"/>
</dbReference>
<dbReference type="SUPFAM" id="SSF46458">
    <property type="entry name" value="Globin-like"/>
    <property type="match status" value="1"/>
</dbReference>
<evidence type="ECO:0000313" key="3">
    <source>
        <dbReference type="Proteomes" id="UP000242972"/>
    </source>
</evidence>
<dbReference type="Gene3D" id="3.20.20.450">
    <property type="entry name" value="EAL domain"/>
    <property type="match status" value="1"/>
</dbReference>
<evidence type="ECO:0000259" key="1">
    <source>
        <dbReference type="PROSITE" id="PS50883"/>
    </source>
</evidence>
<dbReference type="Pfam" id="PF00563">
    <property type="entry name" value="EAL"/>
    <property type="match status" value="1"/>
</dbReference>
<dbReference type="InterPro" id="IPR003018">
    <property type="entry name" value="GAF"/>
</dbReference>
<evidence type="ECO:0000313" key="2">
    <source>
        <dbReference type="EMBL" id="PSR32486.1"/>
    </source>
</evidence>
<feature type="domain" description="EAL" evidence="1">
    <location>
        <begin position="342"/>
        <end position="595"/>
    </location>
</feature>
<dbReference type="Pfam" id="PF13185">
    <property type="entry name" value="GAF_2"/>
    <property type="match status" value="1"/>
</dbReference>
<accession>A0A2T2XDF6</accession>
<gene>
    <name evidence="2" type="ORF">C7B46_14035</name>
</gene>
<dbReference type="PANTHER" id="PTHR33121:SF70">
    <property type="entry name" value="SIGNALING PROTEIN YKOW"/>
    <property type="match status" value="1"/>
</dbReference>
<dbReference type="InterPro" id="IPR044398">
    <property type="entry name" value="Globin-sensor_dom"/>
</dbReference>
<dbReference type="PANTHER" id="PTHR33121">
    <property type="entry name" value="CYCLIC DI-GMP PHOSPHODIESTERASE PDEF"/>
    <property type="match status" value="1"/>
</dbReference>
<dbReference type="InterPro" id="IPR001633">
    <property type="entry name" value="EAL_dom"/>
</dbReference>
<dbReference type="Pfam" id="PF11563">
    <property type="entry name" value="Protoglobin"/>
    <property type="match status" value="1"/>
</dbReference>
<dbReference type="InterPro" id="IPR050706">
    <property type="entry name" value="Cyclic-di-GMP_PDE-like"/>
</dbReference>
<dbReference type="CDD" id="cd01948">
    <property type="entry name" value="EAL"/>
    <property type="match status" value="1"/>
</dbReference>
<dbReference type="InterPro" id="IPR009050">
    <property type="entry name" value="Globin-like_sf"/>
</dbReference>
<organism evidence="2 3">
    <name type="scientific">Sulfobacillus benefaciens</name>
    <dbReference type="NCBI Taxonomy" id="453960"/>
    <lineage>
        <taxon>Bacteria</taxon>
        <taxon>Bacillati</taxon>
        <taxon>Bacillota</taxon>
        <taxon>Clostridia</taxon>
        <taxon>Eubacteriales</taxon>
        <taxon>Clostridiales Family XVII. Incertae Sedis</taxon>
        <taxon>Sulfobacillus</taxon>
    </lineage>
</organism>
<proteinExistence type="predicted"/>
<dbReference type="EMBL" id="PXYW01000039">
    <property type="protein sequence ID" value="PSR32486.1"/>
    <property type="molecule type" value="Genomic_DNA"/>
</dbReference>